<feature type="transmembrane region" description="Helical" evidence="3">
    <location>
        <begin position="278"/>
        <end position="298"/>
    </location>
</feature>
<sequence length="403" mass="42471">MAETPRSASTSASARARVTRLLGAVTTALAIIGLVAGCSSGNSHSPGIGAAPDAYERVEEPGGGAAVPEQAAPDSGAGGAQGNQPAIAERAIRVTTDIRIRVENLADATDRLELQVTELAGHFDHRSEEQGSSWASAEFTVRIPADAHDKFVGQIGELGEVKSTQTNAEDVTLEKVDLESRIASLESSIKSLRGMLEKAANTTEMLEIERELGDREAELASLKSQLEVLNDEVSYSTVNITMSTDSSQIEPEATGFWAGLQEGWEDFMKSIDRFIERFGYALPGLVLIGILFVAAWFAGLRKVVARIRNEFAKARRARRNAPATPQSNTGPQSDASGDGTAPANHAEVAATRGAMPPLPEFVPQAEPHRPAAGPAETPTSIRPAPDAGSREPDASADGSASPQ</sequence>
<gene>
    <name evidence="5" type="ORF">ACFSUQ_03335</name>
</gene>
<evidence type="ECO:0000259" key="4">
    <source>
        <dbReference type="Pfam" id="PF14257"/>
    </source>
</evidence>
<reference evidence="6" key="1">
    <citation type="journal article" date="2019" name="Int. J. Syst. Evol. Microbiol.">
        <title>The Global Catalogue of Microorganisms (GCM) 10K type strain sequencing project: providing services to taxonomists for standard genome sequencing and annotation.</title>
        <authorList>
            <consortium name="The Broad Institute Genomics Platform"/>
            <consortium name="The Broad Institute Genome Sequencing Center for Infectious Disease"/>
            <person name="Wu L."/>
            <person name="Ma J."/>
        </authorList>
    </citation>
    <scope>NUCLEOTIDE SEQUENCE [LARGE SCALE GENOMIC DNA]</scope>
    <source>
        <strain evidence="6">TISTR 1511</strain>
    </source>
</reference>
<name>A0ABW5RIK7_9MICO</name>
<evidence type="ECO:0000256" key="2">
    <source>
        <dbReference type="SAM" id="MobiDB-lite"/>
    </source>
</evidence>
<accession>A0ABW5RIK7</accession>
<keyword evidence="1" id="KW-0175">Coiled coil</keyword>
<feature type="coiled-coil region" evidence="1">
    <location>
        <begin position="168"/>
        <end position="232"/>
    </location>
</feature>
<proteinExistence type="predicted"/>
<dbReference type="Proteomes" id="UP001597453">
    <property type="component" value="Unassembled WGS sequence"/>
</dbReference>
<protein>
    <submittedName>
        <fullName evidence="5">DUF4349 domain-containing protein</fullName>
    </submittedName>
</protein>
<evidence type="ECO:0000256" key="1">
    <source>
        <dbReference type="SAM" id="Coils"/>
    </source>
</evidence>
<keyword evidence="3" id="KW-1133">Transmembrane helix</keyword>
<comment type="caution">
    <text evidence="5">The sequence shown here is derived from an EMBL/GenBank/DDBJ whole genome shotgun (WGS) entry which is preliminary data.</text>
</comment>
<evidence type="ECO:0000256" key="3">
    <source>
        <dbReference type="SAM" id="Phobius"/>
    </source>
</evidence>
<keyword evidence="3" id="KW-0472">Membrane</keyword>
<feature type="region of interest" description="Disordered" evidence="2">
    <location>
        <begin position="42"/>
        <end position="84"/>
    </location>
</feature>
<dbReference type="RefSeq" id="WP_159421385.1">
    <property type="nucleotide sequence ID" value="NZ_JBHUNF010000002.1"/>
</dbReference>
<keyword evidence="6" id="KW-1185">Reference proteome</keyword>
<organism evidence="5 6">
    <name type="scientific">Gulosibacter bifidus</name>
    <dbReference type="NCBI Taxonomy" id="272239"/>
    <lineage>
        <taxon>Bacteria</taxon>
        <taxon>Bacillati</taxon>
        <taxon>Actinomycetota</taxon>
        <taxon>Actinomycetes</taxon>
        <taxon>Micrococcales</taxon>
        <taxon>Microbacteriaceae</taxon>
        <taxon>Gulosibacter</taxon>
    </lineage>
</organism>
<evidence type="ECO:0000313" key="5">
    <source>
        <dbReference type="EMBL" id="MFD2674334.1"/>
    </source>
</evidence>
<feature type="region of interest" description="Disordered" evidence="2">
    <location>
        <begin position="314"/>
        <end position="403"/>
    </location>
</feature>
<dbReference type="Gene3D" id="1.10.287.1490">
    <property type="match status" value="1"/>
</dbReference>
<dbReference type="InterPro" id="IPR025645">
    <property type="entry name" value="DUF4349"/>
</dbReference>
<keyword evidence="3" id="KW-0812">Transmembrane</keyword>
<feature type="domain" description="DUF4349" evidence="4">
    <location>
        <begin position="90"/>
        <end position="296"/>
    </location>
</feature>
<dbReference type="EMBL" id="JBHUNF010000002">
    <property type="protein sequence ID" value="MFD2674334.1"/>
    <property type="molecule type" value="Genomic_DNA"/>
</dbReference>
<evidence type="ECO:0000313" key="6">
    <source>
        <dbReference type="Proteomes" id="UP001597453"/>
    </source>
</evidence>
<dbReference type="Pfam" id="PF14257">
    <property type="entry name" value="DUF4349"/>
    <property type="match status" value="1"/>
</dbReference>
<feature type="compositionally biased region" description="Polar residues" evidence="2">
    <location>
        <begin position="324"/>
        <end position="335"/>
    </location>
</feature>